<dbReference type="OrthoDB" id="1111338at2759"/>
<dbReference type="PANTHER" id="PTHR33710">
    <property type="entry name" value="BNAC02G09200D PROTEIN"/>
    <property type="match status" value="1"/>
</dbReference>
<gene>
    <name evidence="1" type="ORF">ANE_LOCUS25412</name>
</gene>
<evidence type="ECO:0000313" key="1">
    <source>
        <dbReference type="EMBL" id="VVB14968.1"/>
    </source>
</evidence>
<protein>
    <submittedName>
        <fullName evidence="1">Uncharacterized protein</fullName>
    </submittedName>
</protein>
<proteinExistence type="predicted"/>
<name>A0A565CMM1_9BRAS</name>
<keyword evidence="2" id="KW-1185">Reference proteome</keyword>
<dbReference type="EMBL" id="CABITT030000008">
    <property type="protein sequence ID" value="VVB14968.1"/>
    <property type="molecule type" value="Genomic_DNA"/>
</dbReference>
<evidence type="ECO:0000313" key="2">
    <source>
        <dbReference type="Proteomes" id="UP000489600"/>
    </source>
</evidence>
<organism evidence="1 2">
    <name type="scientific">Arabis nemorensis</name>
    <dbReference type="NCBI Taxonomy" id="586526"/>
    <lineage>
        <taxon>Eukaryota</taxon>
        <taxon>Viridiplantae</taxon>
        <taxon>Streptophyta</taxon>
        <taxon>Embryophyta</taxon>
        <taxon>Tracheophyta</taxon>
        <taxon>Spermatophyta</taxon>
        <taxon>Magnoliopsida</taxon>
        <taxon>eudicotyledons</taxon>
        <taxon>Gunneridae</taxon>
        <taxon>Pentapetalae</taxon>
        <taxon>rosids</taxon>
        <taxon>malvids</taxon>
        <taxon>Brassicales</taxon>
        <taxon>Brassicaceae</taxon>
        <taxon>Arabideae</taxon>
        <taxon>Arabis</taxon>
    </lineage>
</organism>
<dbReference type="Proteomes" id="UP000489600">
    <property type="component" value="Unassembled WGS sequence"/>
</dbReference>
<dbReference type="AlphaFoldDB" id="A0A565CMM1"/>
<accession>A0A565CMM1</accession>
<comment type="caution">
    <text evidence="1">The sequence shown here is derived from an EMBL/GenBank/DDBJ whole genome shotgun (WGS) entry which is preliminary data.</text>
</comment>
<reference evidence="1" key="1">
    <citation type="submission" date="2019-07" db="EMBL/GenBank/DDBJ databases">
        <authorList>
            <person name="Dittberner H."/>
        </authorList>
    </citation>
    <scope>NUCLEOTIDE SEQUENCE [LARGE SCALE GENOMIC DNA]</scope>
</reference>
<dbReference type="PANTHER" id="PTHR33710:SF79">
    <property type="entry name" value="OS06G0205337 PROTEIN"/>
    <property type="match status" value="1"/>
</dbReference>
<sequence length="167" mass="19978">MCEFQELIAECELTDPGCIGPRFTWWNNREEKILLVNGAWNSEFTQSYASFEANGISDHIRSWIKIEDVIVEKRRHFQFFNYLADHPQFKDVVSQYWEGTEALFHSRSALRRLHKKKLKGLTKQLLRALNRERYGDITRRTKIAFDVLCERQKQALHENVLRLKRHQ</sequence>